<evidence type="ECO:0000313" key="2">
    <source>
        <dbReference type="EMBL" id="ELR68374.1"/>
    </source>
</evidence>
<dbReference type="STRING" id="1237149.C900_00406"/>
<evidence type="ECO:0000313" key="3">
    <source>
        <dbReference type="Proteomes" id="UP000011135"/>
    </source>
</evidence>
<dbReference type="Proteomes" id="UP000011135">
    <property type="component" value="Unassembled WGS sequence"/>
</dbReference>
<keyword evidence="3" id="KW-1185">Reference proteome</keyword>
<reference evidence="2 3" key="1">
    <citation type="submission" date="2012-12" db="EMBL/GenBank/DDBJ databases">
        <title>Genome assembly of Fulvivirga imtechensis AK7.</title>
        <authorList>
            <person name="Nupur N."/>
            <person name="Khatri I."/>
            <person name="Kumar R."/>
            <person name="Subramanian S."/>
            <person name="Pinnaka A."/>
        </authorList>
    </citation>
    <scope>NUCLEOTIDE SEQUENCE [LARGE SCALE GENOMIC DNA]</scope>
    <source>
        <strain evidence="2 3">AK7</strain>
    </source>
</reference>
<comment type="caution">
    <text evidence="2">The sequence shown here is derived from an EMBL/GenBank/DDBJ whole genome shotgun (WGS) entry which is preliminary data.</text>
</comment>
<dbReference type="OrthoDB" id="1490335at2"/>
<gene>
    <name evidence="2" type="ORF">C900_00406</name>
</gene>
<feature type="signal peptide" evidence="1">
    <location>
        <begin position="1"/>
        <end position="24"/>
    </location>
</feature>
<dbReference type="InterPro" id="IPR036278">
    <property type="entry name" value="Sialidase_sf"/>
</dbReference>
<sequence>MKITHVLRLFLYSCLIVLSISSCEEEPTEQQEQPVQFAFNSEQLAENGRLADLDDARAIVISIKNSSGETVLNMEKIEVYKLEGTNYTQKFISKPVSLMPGGYEITDFLVVDEDNNVIYVTPKEGSDNSNLVHDPLPIHFSVTANSINEISVQVVDATTDPVESFGYVSFSIRERNTLKFRIQPFIVEYEYSAYEYSPHWALTEAYVEVSKASSREIVFEGMISPGNNLIEIPFNSWDSFVIKVTKEFYEPYEKTFTNEELIATEGDPIEVILESKTEFIPILSTDETIVSLLVPPGDHSKLLYTTNDGLYKVNIGNLQNPGTSVFVAAHTGYLRVDFFGNLRLGDYVSTDQGETWTHDPEEGPRTFAEIDGTYYGRIGSELYGKPAGGEWELLSELSPYTKIVAYEDRLYTAPGNIHSDGFYVTEDGINFEEIPANVMDIGNSFFKGTGKLFLNTYFEGGGFIVLWDGSSWTVDNSIHEYDPEFNRFYIEEYKNNLILVENDQVKVIQFNNCSPGACEAQLLDTFVSEYVFHAFSTISGREMAGDVLILQTVADNNGETHLYAMDLSDLELE</sequence>
<dbReference type="AlphaFoldDB" id="L8JLJ0"/>
<dbReference type="SUPFAM" id="SSF50939">
    <property type="entry name" value="Sialidases"/>
    <property type="match status" value="1"/>
</dbReference>
<protein>
    <submittedName>
        <fullName evidence="2">Uncharacterized protein</fullName>
    </submittedName>
</protein>
<organism evidence="2 3">
    <name type="scientific">Fulvivirga imtechensis AK7</name>
    <dbReference type="NCBI Taxonomy" id="1237149"/>
    <lineage>
        <taxon>Bacteria</taxon>
        <taxon>Pseudomonadati</taxon>
        <taxon>Bacteroidota</taxon>
        <taxon>Cytophagia</taxon>
        <taxon>Cytophagales</taxon>
        <taxon>Fulvivirgaceae</taxon>
        <taxon>Fulvivirga</taxon>
    </lineage>
</organism>
<name>L8JLJ0_9BACT</name>
<dbReference type="EMBL" id="AMZN01000116">
    <property type="protein sequence ID" value="ELR68374.1"/>
    <property type="molecule type" value="Genomic_DNA"/>
</dbReference>
<evidence type="ECO:0000256" key="1">
    <source>
        <dbReference type="SAM" id="SignalP"/>
    </source>
</evidence>
<proteinExistence type="predicted"/>
<dbReference type="RefSeq" id="WP_009583323.1">
    <property type="nucleotide sequence ID" value="NZ_AMZN01000116.1"/>
</dbReference>
<accession>L8JLJ0</accession>
<feature type="chain" id="PRO_5003993303" evidence="1">
    <location>
        <begin position="25"/>
        <end position="573"/>
    </location>
</feature>
<dbReference type="PROSITE" id="PS51257">
    <property type="entry name" value="PROKAR_LIPOPROTEIN"/>
    <property type="match status" value="1"/>
</dbReference>
<keyword evidence="1" id="KW-0732">Signal</keyword>